<proteinExistence type="predicted"/>
<name>A0ABQ7TL75_PHRPL</name>
<dbReference type="Gene3D" id="3.10.100.10">
    <property type="entry name" value="Mannose-Binding Protein A, subunit A"/>
    <property type="match status" value="1"/>
</dbReference>
<gene>
    <name evidence="6" type="ORF">JD844_013436</name>
</gene>
<dbReference type="SUPFAM" id="SSF56436">
    <property type="entry name" value="C-type lectin-like"/>
    <property type="match status" value="1"/>
</dbReference>
<accession>A0ABQ7TL75</accession>
<keyword evidence="7" id="KW-1185">Reference proteome</keyword>
<feature type="transmembrane region" description="Helical" evidence="4">
    <location>
        <begin position="24"/>
        <end position="49"/>
    </location>
</feature>
<evidence type="ECO:0000259" key="5">
    <source>
        <dbReference type="PROSITE" id="PS50041"/>
    </source>
</evidence>
<organism evidence="6 7">
    <name type="scientific">Phrynosoma platyrhinos</name>
    <name type="common">Desert horned lizard</name>
    <dbReference type="NCBI Taxonomy" id="52577"/>
    <lineage>
        <taxon>Eukaryota</taxon>
        <taxon>Metazoa</taxon>
        <taxon>Chordata</taxon>
        <taxon>Craniata</taxon>
        <taxon>Vertebrata</taxon>
        <taxon>Euteleostomi</taxon>
        <taxon>Lepidosauria</taxon>
        <taxon>Squamata</taxon>
        <taxon>Bifurcata</taxon>
        <taxon>Unidentata</taxon>
        <taxon>Episquamata</taxon>
        <taxon>Toxicofera</taxon>
        <taxon>Iguania</taxon>
        <taxon>Phrynosomatidae</taxon>
        <taxon>Phrynosomatinae</taxon>
        <taxon>Phrynosoma</taxon>
    </lineage>
</organism>
<dbReference type="InterPro" id="IPR050828">
    <property type="entry name" value="C-type_lectin/matrix_domain"/>
</dbReference>
<dbReference type="Pfam" id="PF00059">
    <property type="entry name" value="Lectin_C"/>
    <property type="match status" value="1"/>
</dbReference>
<keyword evidence="4" id="KW-0472">Membrane</keyword>
<protein>
    <recommendedName>
        <fullName evidence="5">C-type lectin domain-containing protein</fullName>
    </recommendedName>
</protein>
<comment type="caution">
    <text evidence="6">The sequence shown here is derived from an EMBL/GenBank/DDBJ whole genome shotgun (WGS) entry which is preliminary data.</text>
</comment>
<comment type="subcellular location">
    <subcellularLocation>
        <location evidence="1">Cell membrane</location>
        <topology evidence="1">Single-pass type II membrane protein</topology>
    </subcellularLocation>
    <subcellularLocation>
        <location evidence="2">Secreted</location>
    </subcellularLocation>
</comment>
<dbReference type="InterPro" id="IPR016186">
    <property type="entry name" value="C-type_lectin-like/link_sf"/>
</dbReference>
<reference evidence="6 7" key="1">
    <citation type="journal article" date="2022" name="Gigascience">
        <title>A chromosome-level genome assembly and annotation of the desert horned lizard, Phrynosoma platyrhinos, provides insight into chromosomal rearrangements among reptiles.</title>
        <authorList>
            <person name="Koochekian N."/>
            <person name="Ascanio A."/>
            <person name="Farleigh K."/>
            <person name="Card D.C."/>
            <person name="Schield D.R."/>
            <person name="Castoe T.A."/>
            <person name="Jezkova T."/>
        </authorList>
    </citation>
    <scope>NUCLEOTIDE SEQUENCE [LARGE SCALE GENOMIC DNA]</scope>
    <source>
        <strain evidence="6">NK-2021</strain>
    </source>
</reference>
<evidence type="ECO:0000313" key="6">
    <source>
        <dbReference type="EMBL" id="KAH0630423.1"/>
    </source>
</evidence>
<evidence type="ECO:0000313" key="7">
    <source>
        <dbReference type="Proteomes" id="UP000826234"/>
    </source>
</evidence>
<evidence type="ECO:0000256" key="3">
    <source>
        <dbReference type="ARBA" id="ARBA00022525"/>
    </source>
</evidence>
<dbReference type="EMBL" id="JAIPUX010000439">
    <property type="protein sequence ID" value="KAH0630423.1"/>
    <property type="molecule type" value="Genomic_DNA"/>
</dbReference>
<evidence type="ECO:0000256" key="4">
    <source>
        <dbReference type="SAM" id="Phobius"/>
    </source>
</evidence>
<dbReference type="InterPro" id="IPR001304">
    <property type="entry name" value="C-type_lectin-like"/>
</dbReference>
<dbReference type="PANTHER" id="PTHR45710:SF35">
    <property type="entry name" value="C-TYPE LECTIN DOMAIN FAMILY 2 MEMBER D"/>
    <property type="match status" value="1"/>
</dbReference>
<evidence type="ECO:0000256" key="2">
    <source>
        <dbReference type="ARBA" id="ARBA00004613"/>
    </source>
</evidence>
<dbReference type="Proteomes" id="UP000826234">
    <property type="component" value="Unassembled WGS sequence"/>
</dbReference>
<keyword evidence="4" id="KW-0812">Transmembrane</keyword>
<dbReference type="PROSITE" id="PS50041">
    <property type="entry name" value="C_TYPE_LECTIN_2"/>
    <property type="match status" value="1"/>
</dbReference>
<dbReference type="InterPro" id="IPR016187">
    <property type="entry name" value="CTDL_fold"/>
</dbReference>
<feature type="domain" description="C-type lectin" evidence="5">
    <location>
        <begin position="48"/>
        <end position="117"/>
    </location>
</feature>
<evidence type="ECO:0000256" key="1">
    <source>
        <dbReference type="ARBA" id="ARBA00004401"/>
    </source>
</evidence>
<keyword evidence="3" id="KW-0964">Secreted</keyword>
<dbReference type="PANTHER" id="PTHR45710">
    <property type="entry name" value="C-TYPE LECTIN DOMAIN-CONTAINING PROTEIN 180"/>
    <property type="match status" value="1"/>
</dbReference>
<keyword evidence="4" id="KW-1133">Transmembrane helix</keyword>
<sequence length="128" mass="15429">MKWKNKEINLLHYPWIKNLWKQKIHVFLIVSKYHGSLKLVLVMYVYFFLKDFLLRYKTSADHWIGLQRDIETEPWKWVNGTLFNNWFQIRGGGECAYLNYKGAASSFCTREEPWICSKPVNRCQKSTF</sequence>